<evidence type="ECO:0000313" key="4">
    <source>
        <dbReference type="EMBL" id="KRN82783.1"/>
    </source>
</evidence>
<evidence type="ECO:0000313" key="6">
    <source>
        <dbReference type="Proteomes" id="UP000051749"/>
    </source>
</evidence>
<evidence type="ECO:0000313" key="7">
    <source>
        <dbReference type="Proteomes" id="UP000182818"/>
    </source>
</evidence>
<name>A0A0R2JZS2_9LACO</name>
<dbReference type="PANTHER" id="PTHR44169">
    <property type="entry name" value="NADPH-DEPENDENT 1-ACYLDIHYDROXYACETONE PHOSPHATE REDUCTASE"/>
    <property type="match status" value="1"/>
</dbReference>
<proteinExistence type="inferred from homology"/>
<dbReference type="CDD" id="cd05374">
    <property type="entry name" value="17beta-HSD-like_SDR_c"/>
    <property type="match status" value="1"/>
</dbReference>
<dbReference type="STRING" id="319653.SAMN04487973_10670"/>
<dbReference type="Gene3D" id="3.40.50.720">
    <property type="entry name" value="NAD(P)-binding Rossmann-like Domain"/>
    <property type="match status" value="1"/>
</dbReference>
<dbReference type="Proteomes" id="UP000051749">
    <property type="component" value="Unassembled WGS sequence"/>
</dbReference>
<dbReference type="PATRIC" id="fig|319653.3.peg.1998"/>
<dbReference type="RefSeq" id="WP_082623511.1">
    <property type="nucleotide sequence ID" value="NZ_BJYP01000012.1"/>
</dbReference>
<reference evidence="4 6" key="1">
    <citation type="journal article" date="2015" name="Genome Announc.">
        <title>Expanding the biotechnology potential of lactobacilli through comparative genomics of 213 strains and associated genera.</title>
        <authorList>
            <person name="Sun Z."/>
            <person name="Harris H.M."/>
            <person name="McCann A."/>
            <person name="Guo C."/>
            <person name="Argimon S."/>
            <person name="Zhang W."/>
            <person name="Yang X."/>
            <person name="Jeffery I.B."/>
            <person name="Cooney J.C."/>
            <person name="Kagawa T.F."/>
            <person name="Liu W."/>
            <person name="Song Y."/>
            <person name="Salvetti E."/>
            <person name="Wrobel A."/>
            <person name="Rasinkangas P."/>
            <person name="Parkhill J."/>
            <person name="Rea M.C."/>
            <person name="O'Sullivan O."/>
            <person name="Ritari J."/>
            <person name="Douillard F.P."/>
            <person name="Paul Ross R."/>
            <person name="Yang R."/>
            <person name="Briner A.E."/>
            <person name="Felis G.E."/>
            <person name="de Vos W.M."/>
            <person name="Barrangou R."/>
            <person name="Klaenhammer T.R."/>
            <person name="Caufield P.W."/>
            <person name="Cui Y."/>
            <person name="Zhang H."/>
            <person name="O'Toole P.W."/>
        </authorList>
    </citation>
    <scope>NUCLEOTIDE SEQUENCE [LARGE SCALE GENOMIC DNA]</scope>
    <source>
        <strain evidence="4 6">DSM 22301</strain>
    </source>
</reference>
<dbReference type="PRINTS" id="PR00080">
    <property type="entry name" value="SDRFAMILY"/>
</dbReference>
<dbReference type="Proteomes" id="UP000182818">
    <property type="component" value="Unassembled WGS sequence"/>
</dbReference>
<reference evidence="5 7" key="2">
    <citation type="submission" date="2016-10" db="EMBL/GenBank/DDBJ databases">
        <authorList>
            <person name="Varghese N."/>
            <person name="Submissions S."/>
        </authorList>
    </citation>
    <scope>NUCLEOTIDE SEQUENCE [LARGE SCALE GENOMIC DNA]</scope>
    <source>
        <strain evidence="5 7">CGMCC 1.3889</strain>
    </source>
</reference>
<dbReference type="SUPFAM" id="SSF51735">
    <property type="entry name" value="NAD(P)-binding Rossmann-fold domains"/>
    <property type="match status" value="1"/>
</dbReference>
<protein>
    <submittedName>
        <fullName evidence="4 5">Short-chain dehydrogenase</fullName>
    </submittedName>
</protein>
<keyword evidence="7" id="KW-1185">Reference proteome</keyword>
<organism evidence="4 6">
    <name type="scientific">Pediococcus ethanolidurans</name>
    <dbReference type="NCBI Taxonomy" id="319653"/>
    <lineage>
        <taxon>Bacteria</taxon>
        <taxon>Bacillati</taxon>
        <taxon>Bacillota</taxon>
        <taxon>Bacilli</taxon>
        <taxon>Lactobacillales</taxon>
        <taxon>Lactobacillaceae</taxon>
        <taxon>Pediococcus</taxon>
    </lineage>
</organism>
<dbReference type="PANTHER" id="PTHR44169:SF6">
    <property type="entry name" value="NADPH-DEPENDENT 1-ACYLDIHYDROXYACETONE PHOSPHATE REDUCTASE"/>
    <property type="match status" value="1"/>
</dbReference>
<dbReference type="InterPro" id="IPR036291">
    <property type="entry name" value="NAD(P)-bd_dom_sf"/>
</dbReference>
<comment type="similarity">
    <text evidence="1 3">Belongs to the short-chain dehydrogenases/reductases (SDR) family.</text>
</comment>
<dbReference type="GeneID" id="76043316"/>
<evidence type="ECO:0000313" key="5">
    <source>
        <dbReference type="EMBL" id="SER41896.1"/>
    </source>
</evidence>
<evidence type="ECO:0000256" key="3">
    <source>
        <dbReference type="RuleBase" id="RU000363"/>
    </source>
</evidence>
<dbReference type="Pfam" id="PF00106">
    <property type="entry name" value="adh_short"/>
    <property type="match status" value="1"/>
</dbReference>
<dbReference type="InterPro" id="IPR002347">
    <property type="entry name" value="SDR_fam"/>
</dbReference>
<sequence>MKVILITGASSGIGYTAAKLLAQQGNQVYGAARRAEKLAAIKEFGAIPVSLDVTDEASVQAAVKQVIDQAGRIDVLINNAGYGSYGPVEAVPLNEAKYQFDVNVFGVASVTKAVLPTMRQQHSGLIINISSVGGRVTSHFGDWYHASKYAVEALSDALRLELKEFGINVSIIEPGGIKSEWGGIAADHLEKAGQGTAYAAQTKKSATALRKQFSNPMMVADPSTIAKTVAKAVKSSRPKPRYLPGMVAKSMVCLHTILPTRWFDRIMLMAN</sequence>
<accession>A0A0R2JZS2</accession>
<dbReference type="EMBL" id="FOGK01000006">
    <property type="protein sequence ID" value="SER41896.1"/>
    <property type="molecule type" value="Genomic_DNA"/>
</dbReference>
<dbReference type="EMBL" id="JQBY01000007">
    <property type="protein sequence ID" value="KRN82783.1"/>
    <property type="molecule type" value="Genomic_DNA"/>
</dbReference>
<dbReference type="OrthoDB" id="2249614at2"/>
<dbReference type="AlphaFoldDB" id="A0A0R2JZS2"/>
<comment type="caution">
    <text evidence="4">The sequence shown here is derived from an EMBL/GenBank/DDBJ whole genome shotgun (WGS) entry which is preliminary data.</text>
</comment>
<evidence type="ECO:0000256" key="2">
    <source>
        <dbReference type="ARBA" id="ARBA00023002"/>
    </source>
</evidence>
<dbReference type="NCBIfam" id="NF004826">
    <property type="entry name" value="PRK06182.1"/>
    <property type="match status" value="1"/>
</dbReference>
<dbReference type="GO" id="GO:0016491">
    <property type="term" value="F:oxidoreductase activity"/>
    <property type="evidence" value="ECO:0007669"/>
    <property type="project" value="UniProtKB-KW"/>
</dbReference>
<gene>
    <name evidence="4" type="ORF">IV87_GL001960</name>
    <name evidence="5" type="ORF">SAMN04487973_10670</name>
</gene>
<keyword evidence="2" id="KW-0560">Oxidoreductase</keyword>
<evidence type="ECO:0000256" key="1">
    <source>
        <dbReference type="ARBA" id="ARBA00006484"/>
    </source>
</evidence>
<dbReference type="PRINTS" id="PR00081">
    <property type="entry name" value="GDHRDH"/>
</dbReference>